<reference evidence="2 3" key="1">
    <citation type="submission" date="2019-05" db="EMBL/GenBank/DDBJ databases">
        <title>Chryseobacterium sp. isolated from King George Island, maritime Antarctica.</title>
        <authorList>
            <person name="Peng X."/>
        </authorList>
    </citation>
    <scope>NUCLEOTIDE SEQUENCE [LARGE SCALE GENOMIC DNA]</scope>
    <source>
        <strain evidence="2 3">7-3A</strain>
    </source>
</reference>
<proteinExistence type="predicted"/>
<evidence type="ECO:0000313" key="2">
    <source>
        <dbReference type="EMBL" id="QOW10611.1"/>
    </source>
</evidence>
<dbReference type="EMBL" id="CP040442">
    <property type="protein sequence ID" value="QOW10611.1"/>
    <property type="molecule type" value="Genomic_DNA"/>
</dbReference>
<dbReference type="Proteomes" id="UP000594195">
    <property type="component" value="Chromosome"/>
</dbReference>
<gene>
    <name evidence="2" type="ORF">Q73A0000_09615</name>
</gene>
<feature type="signal peptide" evidence="1">
    <location>
        <begin position="1"/>
        <end position="25"/>
    </location>
</feature>
<evidence type="ECO:0000256" key="1">
    <source>
        <dbReference type="SAM" id="SignalP"/>
    </source>
</evidence>
<organism evidence="2 3">
    <name type="scientific">Kaistella flava</name>
    <name type="common">ex Peng et al. 2021</name>
    <dbReference type="NCBI Taxonomy" id="2038776"/>
    <lineage>
        <taxon>Bacteria</taxon>
        <taxon>Pseudomonadati</taxon>
        <taxon>Bacteroidota</taxon>
        <taxon>Flavobacteriia</taxon>
        <taxon>Flavobacteriales</taxon>
        <taxon>Weeksellaceae</taxon>
        <taxon>Chryseobacterium group</taxon>
        <taxon>Kaistella</taxon>
    </lineage>
</organism>
<dbReference type="RefSeq" id="WP_193810777.1">
    <property type="nucleotide sequence ID" value="NZ_CP040442.1"/>
</dbReference>
<protein>
    <submittedName>
        <fullName evidence="2">Uncharacterized protein</fullName>
    </submittedName>
</protein>
<sequence>MKFNQFLKFNLIAIVALVFTSSVMSFNTHEKKTEGNYHYYNSSSVSSFNTLSKWDVMNNSENCISGGERPCKIFVPEGQTLTNVIGGKTDQYILQEAEGTKD</sequence>
<dbReference type="AlphaFoldDB" id="A0A7M2Y8Z3"/>
<keyword evidence="1" id="KW-0732">Signal</keyword>
<feature type="chain" id="PRO_5032663077" evidence="1">
    <location>
        <begin position="26"/>
        <end position="102"/>
    </location>
</feature>
<evidence type="ECO:0000313" key="3">
    <source>
        <dbReference type="Proteomes" id="UP000594195"/>
    </source>
</evidence>
<accession>A0A7M2Y8Z3</accession>
<keyword evidence="3" id="KW-1185">Reference proteome</keyword>
<dbReference type="KEGG" id="kfa:Q73A0000_09615"/>
<name>A0A7M2Y8Z3_9FLAO</name>